<proteinExistence type="inferred from homology"/>
<keyword evidence="4" id="KW-0223">Dioxygenase</keyword>
<dbReference type="STRING" id="1448308.A0A2T2N4U5"/>
<evidence type="ECO:0000256" key="3">
    <source>
        <dbReference type="ARBA" id="ARBA00022723"/>
    </source>
</evidence>
<evidence type="ECO:0000256" key="7">
    <source>
        <dbReference type="SAM" id="MobiDB-lite"/>
    </source>
</evidence>
<feature type="compositionally biased region" description="Polar residues" evidence="7">
    <location>
        <begin position="21"/>
        <end position="34"/>
    </location>
</feature>
<keyword evidence="5" id="KW-0560">Oxidoreductase</keyword>
<comment type="cofactor">
    <cofactor evidence="1">
        <name>Fe(2+)</name>
        <dbReference type="ChEBI" id="CHEBI:29033"/>
    </cofactor>
</comment>
<evidence type="ECO:0000256" key="5">
    <source>
        <dbReference type="ARBA" id="ARBA00023002"/>
    </source>
</evidence>
<feature type="domain" description="TauD/TfdA-like" evidence="8">
    <location>
        <begin position="105"/>
        <end position="367"/>
    </location>
</feature>
<evidence type="ECO:0000313" key="10">
    <source>
        <dbReference type="Proteomes" id="UP000240883"/>
    </source>
</evidence>
<gene>
    <name evidence="9" type="ORF">BS50DRAFT_655610</name>
</gene>
<name>A0A2T2N4U5_CORCC</name>
<evidence type="ECO:0000256" key="1">
    <source>
        <dbReference type="ARBA" id="ARBA00001954"/>
    </source>
</evidence>
<evidence type="ECO:0000313" key="9">
    <source>
        <dbReference type="EMBL" id="PSN60467.1"/>
    </source>
</evidence>
<dbReference type="SUPFAM" id="SSF51197">
    <property type="entry name" value="Clavaminate synthase-like"/>
    <property type="match status" value="1"/>
</dbReference>
<dbReference type="PANTHER" id="PTHR30468:SF1">
    <property type="entry name" value="ALPHA-KETOGLUTARATE-DEPENDENT SULFONATE DIOXYGENASE"/>
    <property type="match status" value="1"/>
</dbReference>
<dbReference type="FunFam" id="3.60.130.10:FF:000003">
    <property type="entry name" value="Alpha-ketoglutarate-dependent taurine dioxygenase"/>
    <property type="match status" value="1"/>
</dbReference>
<dbReference type="Pfam" id="PF02668">
    <property type="entry name" value="TauD"/>
    <property type="match status" value="1"/>
</dbReference>
<dbReference type="PANTHER" id="PTHR30468">
    <property type="entry name" value="ALPHA-KETOGLUTARATE-DEPENDENT SULFONATE DIOXYGENASE"/>
    <property type="match status" value="1"/>
</dbReference>
<dbReference type="Gene3D" id="3.60.130.10">
    <property type="entry name" value="Clavaminate synthase-like"/>
    <property type="match status" value="1"/>
</dbReference>
<dbReference type="InterPro" id="IPR051323">
    <property type="entry name" value="AtsK-like"/>
</dbReference>
<protein>
    <submittedName>
        <fullName evidence="9">TauD-domain-containing protein</fullName>
    </submittedName>
</protein>
<feature type="region of interest" description="Disordered" evidence="7">
    <location>
        <begin position="21"/>
        <end position="46"/>
    </location>
</feature>
<organism evidence="9 10">
    <name type="scientific">Corynespora cassiicola Philippines</name>
    <dbReference type="NCBI Taxonomy" id="1448308"/>
    <lineage>
        <taxon>Eukaryota</taxon>
        <taxon>Fungi</taxon>
        <taxon>Dikarya</taxon>
        <taxon>Ascomycota</taxon>
        <taxon>Pezizomycotina</taxon>
        <taxon>Dothideomycetes</taxon>
        <taxon>Pleosporomycetidae</taxon>
        <taxon>Pleosporales</taxon>
        <taxon>Corynesporascaceae</taxon>
        <taxon>Corynespora</taxon>
    </lineage>
</organism>
<dbReference type="InterPro" id="IPR003819">
    <property type="entry name" value="TauD/TfdA-like"/>
</dbReference>
<keyword evidence="3" id="KW-0479">Metal-binding</keyword>
<evidence type="ECO:0000256" key="6">
    <source>
        <dbReference type="ARBA" id="ARBA00023004"/>
    </source>
</evidence>
<dbReference type="OrthoDB" id="10257314at2759"/>
<accession>A0A2T2N4U5</accession>
<comment type="similarity">
    <text evidence="2">Belongs to the TfdA dioxygenase family.</text>
</comment>
<dbReference type="AlphaFoldDB" id="A0A2T2N4U5"/>
<keyword evidence="10" id="KW-1185">Reference proteome</keyword>
<evidence type="ECO:0000256" key="2">
    <source>
        <dbReference type="ARBA" id="ARBA00005896"/>
    </source>
</evidence>
<dbReference type="GO" id="GO:0016706">
    <property type="term" value="F:2-oxoglutarate-dependent dioxygenase activity"/>
    <property type="evidence" value="ECO:0007669"/>
    <property type="project" value="TreeGrafter"/>
</dbReference>
<dbReference type="GO" id="GO:0046872">
    <property type="term" value="F:metal ion binding"/>
    <property type="evidence" value="ECO:0007669"/>
    <property type="project" value="UniProtKB-KW"/>
</dbReference>
<dbReference type="Proteomes" id="UP000240883">
    <property type="component" value="Unassembled WGS sequence"/>
</dbReference>
<evidence type="ECO:0000256" key="4">
    <source>
        <dbReference type="ARBA" id="ARBA00022964"/>
    </source>
</evidence>
<dbReference type="EMBL" id="KZ678149">
    <property type="protein sequence ID" value="PSN60467.1"/>
    <property type="molecule type" value="Genomic_DNA"/>
</dbReference>
<sequence>MITTSITRPQASTAVQLNLQGSGKWKVSQSTTAASRERERNGTDEYPAASYPHYLPVWDNEKGKTHNRRYEKLEPFEHADRAKNADPTFPNLLKGATFQGISASIGMQVDGIQLSELDDKGKDELALLVAQKKVVVFRNQNFAELPIDQALEFGKSFGRLLVHPTSGAPAGFPEVHVVHRSAEDTSFQNCLTARTNSITWHSDSSFEVQPPGTTILIALEIPNVGGDTLFVNQVKAYERLSPTFQQMLSGLEAVHSGFEQAQSSLARGGVNRRQPISTVHPVVRTHPVTGEKALYVNSDYTRHIVGLKKEESDCLLRFLFDHQALSQDIQCRVRYEPGTVVVWDNRVTSHSSLVDWEVSTRRHLARIAPQAERPTA</sequence>
<evidence type="ECO:0000259" key="8">
    <source>
        <dbReference type="Pfam" id="PF02668"/>
    </source>
</evidence>
<dbReference type="InterPro" id="IPR042098">
    <property type="entry name" value="TauD-like_sf"/>
</dbReference>
<dbReference type="GO" id="GO:0005737">
    <property type="term" value="C:cytoplasm"/>
    <property type="evidence" value="ECO:0007669"/>
    <property type="project" value="TreeGrafter"/>
</dbReference>
<reference evidence="9 10" key="1">
    <citation type="journal article" date="2018" name="Front. Microbiol.">
        <title>Genome-Wide Analysis of Corynespora cassiicola Leaf Fall Disease Putative Effectors.</title>
        <authorList>
            <person name="Lopez D."/>
            <person name="Ribeiro S."/>
            <person name="Label P."/>
            <person name="Fumanal B."/>
            <person name="Venisse J.S."/>
            <person name="Kohler A."/>
            <person name="de Oliveira R.R."/>
            <person name="Labutti K."/>
            <person name="Lipzen A."/>
            <person name="Lail K."/>
            <person name="Bauer D."/>
            <person name="Ohm R.A."/>
            <person name="Barry K.W."/>
            <person name="Spatafora J."/>
            <person name="Grigoriev I.V."/>
            <person name="Martin F.M."/>
            <person name="Pujade-Renaud V."/>
        </authorList>
    </citation>
    <scope>NUCLEOTIDE SEQUENCE [LARGE SCALE GENOMIC DNA]</scope>
    <source>
        <strain evidence="9 10">Philippines</strain>
    </source>
</reference>
<keyword evidence="6" id="KW-0408">Iron</keyword>